<comment type="caution">
    <text evidence="2">The sequence shown here is derived from an EMBL/GenBank/DDBJ whole genome shotgun (WGS) entry which is preliminary data.</text>
</comment>
<keyword evidence="3" id="KW-1185">Reference proteome</keyword>
<sequence length="135" mass="14690">MAINAIKSSEGEFIAVTDKGKQVEATECNPIPLTHDNIRIGSGLGPPCEESNIFVGDKKVKAQNENPVNHMISCGPIGSRKLSLEESMSLSFDNQSNISSLTRDSICKPRKRSGDGVIDGKESVQKKRKEILAYE</sequence>
<evidence type="ECO:0000313" key="2">
    <source>
        <dbReference type="EMBL" id="KAI9160319.1"/>
    </source>
</evidence>
<feature type="compositionally biased region" description="Basic and acidic residues" evidence="1">
    <location>
        <begin position="112"/>
        <end position="123"/>
    </location>
</feature>
<evidence type="ECO:0000313" key="3">
    <source>
        <dbReference type="Proteomes" id="UP001064489"/>
    </source>
</evidence>
<evidence type="ECO:0000256" key="1">
    <source>
        <dbReference type="SAM" id="MobiDB-lite"/>
    </source>
</evidence>
<dbReference type="EMBL" id="JAJSOW010000106">
    <property type="protein sequence ID" value="KAI9160319.1"/>
    <property type="molecule type" value="Genomic_DNA"/>
</dbReference>
<reference evidence="2" key="2">
    <citation type="submission" date="2023-02" db="EMBL/GenBank/DDBJ databases">
        <authorList>
            <person name="Swenson N.G."/>
            <person name="Wegrzyn J.L."/>
            <person name="Mcevoy S.L."/>
        </authorList>
    </citation>
    <scope>NUCLEOTIDE SEQUENCE</scope>
    <source>
        <strain evidence="2">91603</strain>
        <tissue evidence="2">Leaf</tissue>
    </source>
</reference>
<reference evidence="2" key="1">
    <citation type="journal article" date="2022" name="Plant J.">
        <title>Strategies of tolerance reflected in two North American maple genomes.</title>
        <authorList>
            <person name="McEvoy S.L."/>
            <person name="Sezen U.U."/>
            <person name="Trouern-Trend A."/>
            <person name="McMahon S.M."/>
            <person name="Schaberg P.G."/>
            <person name="Yang J."/>
            <person name="Wegrzyn J.L."/>
            <person name="Swenson N.G."/>
        </authorList>
    </citation>
    <scope>NUCLEOTIDE SEQUENCE</scope>
    <source>
        <strain evidence="2">91603</strain>
    </source>
</reference>
<gene>
    <name evidence="2" type="ORF">LWI28_007061</name>
</gene>
<organism evidence="2 3">
    <name type="scientific">Acer negundo</name>
    <name type="common">Box elder</name>
    <dbReference type="NCBI Taxonomy" id="4023"/>
    <lineage>
        <taxon>Eukaryota</taxon>
        <taxon>Viridiplantae</taxon>
        <taxon>Streptophyta</taxon>
        <taxon>Embryophyta</taxon>
        <taxon>Tracheophyta</taxon>
        <taxon>Spermatophyta</taxon>
        <taxon>Magnoliopsida</taxon>
        <taxon>eudicotyledons</taxon>
        <taxon>Gunneridae</taxon>
        <taxon>Pentapetalae</taxon>
        <taxon>rosids</taxon>
        <taxon>malvids</taxon>
        <taxon>Sapindales</taxon>
        <taxon>Sapindaceae</taxon>
        <taxon>Hippocastanoideae</taxon>
        <taxon>Acereae</taxon>
        <taxon>Acer</taxon>
    </lineage>
</organism>
<protein>
    <submittedName>
        <fullName evidence="2">Uncharacterized protein</fullName>
    </submittedName>
</protein>
<accession>A0AAD5IG24</accession>
<feature type="region of interest" description="Disordered" evidence="1">
    <location>
        <begin position="103"/>
        <end position="123"/>
    </location>
</feature>
<proteinExistence type="predicted"/>
<dbReference type="AlphaFoldDB" id="A0AAD5IG24"/>
<dbReference type="Proteomes" id="UP001064489">
    <property type="component" value="Chromosome 2"/>
</dbReference>
<name>A0AAD5IG24_ACENE</name>